<evidence type="ECO:0000313" key="3">
    <source>
        <dbReference type="EMBL" id="KAE8701078.1"/>
    </source>
</evidence>
<dbReference type="AlphaFoldDB" id="A0A6A3AAE0"/>
<evidence type="ECO:0000313" key="4">
    <source>
        <dbReference type="Proteomes" id="UP000436088"/>
    </source>
</evidence>
<dbReference type="Pfam" id="PF13839">
    <property type="entry name" value="PC-Esterase"/>
    <property type="match status" value="1"/>
</dbReference>
<dbReference type="Proteomes" id="UP000436088">
    <property type="component" value="Unassembled WGS sequence"/>
</dbReference>
<comment type="similarity">
    <text evidence="1">Belongs to the PC-esterase family. TBL subfamily.</text>
</comment>
<gene>
    <name evidence="3" type="ORF">F3Y22_tig00110548pilonHSYRG00141</name>
</gene>
<dbReference type="PANTHER" id="PTHR32285">
    <property type="entry name" value="PROTEIN TRICHOME BIREFRINGENCE-LIKE 9-RELATED"/>
    <property type="match status" value="1"/>
</dbReference>
<sequence length="124" mass="14581">MTRNREMEDMLERLRGKRVVIVGDSINYSQFESLACLSYSAIPDRSYVNAQKRIFKSELRRDTGISYQLDIEFHWAEFLVEVQMNKAEGKKTLKIDSLVSSATKWKDADIMVFNTGHWWANRLR</sequence>
<dbReference type="GO" id="GO:0016413">
    <property type="term" value="F:O-acetyltransferase activity"/>
    <property type="evidence" value="ECO:0007669"/>
    <property type="project" value="InterPro"/>
</dbReference>
<dbReference type="InterPro" id="IPR029962">
    <property type="entry name" value="TBL"/>
</dbReference>
<name>A0A6A3AAE0_HIBSY</name>
<evidence type="ECO:0000259" key="2">
    <source>
        <dbReference type="Pfam" id="PF13839"/>
    </source>
</evidence>
<dbReference type="InterPro" id="IPR026057">
    <property type="entry name" value="TBL_C"/>
</dbReference>
<comment type="caution">
    <text evidence="3">The sequence shown here is derived from an EMBL/GenBank/DDBJ whole genome shotgun (WGS) entry which is preliminary data.</text>
</comment>
<dbReference type="PANTHER" id="PTHR32285:SF38">
    <property type="entry name" value="OS01G0614300 PROTEIN"/>
    <property type="match status" value="1"/>
</dbReference>
<dbReference type="EMBL" id="VEPZ02001024">
    <property type="protein sequence ID" value="KAE8701078.1"/>
    <property type="molecule type" value="Genomic_DNA"/>
</dbReference>
<proteinExistence type="inferred from homology"/>
<evidence type="ECO:0000256" key="1">
    <source>
        <dbReference type="ARBA" id="ARBA00007727"/>
    </source>
</evidence>
<feature type="domain" description="Trichome birefringence-like C-terminal" evidence="2">
    <location>
        <begin position="8"/>
        <end position="121"/>
    </location>
</feature>
<accession>A0A6A3AAE0</accession>
<keyword evidence="4" id="KW-1185">Reference proteome</keyword>
<reference evidence="3" key="1">
    <citation type="submission" date="2019-09" db="EMBL/GenBank/DDBJ databases">
        <title>Draft genome information of white flower Hibiscus syriacus.</title>
        <authorList>
            <person name="Kim Y.-M."/>
        </authorList>
    </citation>
    <scope>NUCLEOTIDE SEQUENCE [LARGE SCALE GENOMIC DNA]</scope>
    <source>
        <strain evidence="3">YM2019G1</strain>
    </source>
</reference>
<dbReference type="GO" id="GO:0005794">
    <property type="term" value="C:Golgi apparatus"/>
    <property type="evidence" value="ECO:0007669"/>
    <property type="project" value="TreeGrafter"/>
</dbReference>
<protein>
    <recommendedName>
        <fullName evidence="2">Trichome birefringence-like C-terminal domain-containing protein</fullName>
    </recommendedName>
</protein>
<organism evidence="3 4">
    <name type="scientific">Hibiscus syriacus</name>
    <name type="common">Rose of Sharon</name>
    <dbReference type="NCBI Taxonomy" id="106335"/>
    <lineage>
        <taxon>Eukaryota</taxon>
        <taxon>Viridiplantae</taxon>
        <taxon>Streptophyta</taxon>
        <taxon>Embryophyta</taxon>
        <taxon>Tracheophyta</taxon>
        <taxon>Spermatophyta</taxon>
        <taxon>Magnoliopsida</taxon>
        <taxon>eudicotyledons</taxon>
        <taxon>Gunneridae</taxon>
        <taxon>Pentapetalae</taxon>
        <taxon>rosids</taxon>
        <taxon>malvids</taxon>
        <taxon>Malvales</taxon>
        <taxon>Malvaceae</taxon>
        <taxon>Malvoideae</taxon>
        <taxon>Hibiscus</taxon>
    </lineage>
</organism>